<proteinExistence type="predicted"/>
<dbReference type="Proteomes" id="UP000438429">
    <property type="component" value="Unassembled WGS sequence"/>
</dbReference>
<evidence type="ECO:0000313" key="2">
    <source>
        <dbReference type="Proteomes" id="UP000438429"/>
    </source>
</evidence>
<evidence type="ECO:0000313" key="1">
    <source>
        <dbReference type="EMBL" id="KAF0039984.1"/>
    </source>
</evidence>
<protein>
    <recommendedName>
        <fullName evidence="3">Interleukin-21</fullName>
    </recommendedName>
</protein>
<reference evidence="1 2" key="1">
    <citation type="submission" date="2019-06" db="EMBL/GenBank/DDBJ databases">
        <title>Draft genomes of female and male turbot (Scophthalmus maximus).</title>
        <authorList>
            <person name="Xu H."/>
            <person name="Xu X.-W."/>
            <person name="Shao C."/>
            <person name="Chen S."/>
        </authorList>
    </citation>
    <scope>NUCLEOTIDE SEQUENCE [LARGE SCALE GENOMIC DNA]</scope>
    <source>
        <strain evidence="1">Ysfricsl-2016a</strain>
        <tissue evidence="1">Blood</tissue>
    </source>
</reference>
<dbReference type="AlphaFoldDB" id="A0A6A4T9Z1"/>
<dbReference type="Gene3D" id="1.20.1250.70">
    <property type="entry name" value="Interleukin-15/Interleukin-21"/>
    <property type="match status" value="1"/>
</dbReference>
<evidence type="ECO:0008006" key="3">
    <source>
        <dbReference type="Google" id="ProtNLM"/>
    </source>
</evidence>
<gene>
    <name evidence="1" type="ORF">F2P81_008219</name>
</gene>
<comment type="caution">
    <text evidence="1">The sequence shown here is derived from an EMBL/GenBank/DDBJ whole genome shotgun (WGS) entry which is preliminary data.</text>
</comment>
<name>A0A6A4T9Z1_SCOMX</name>
<accession>A0A6A4T9Z1</accession>
<dbReference type="SUPFAM" id="SSF47266">
    <property type="entry name" value="4-helical cytokines"/>
    <property type="match status" value="1"/>
</dbReference>
<dbReference type="InterPro" id="IPR009079">
    <property type="entry name" value="4_helix_cytokine-like_core"/>
</dbReference>
<sequence length="298" mass="34065">MTELKLMLHFFSNTRPRLPVCRHPQFSVNGTPSQNEWSLISHATFRPVDLPSVSSRALPQFKSHFFFAPVFNTLADHKEQLMPRHLFNPELFSHHRKLLLVCCCCCSLVNAAATAAAAKTDQGRKLQEVLRQLSDVKDSVQFNEKMLSSPPENIEPESKTNDLNRKRCDHRVISSTFSLRFLDVTWKPKKKKKKCKALRTGKWKLELSFSLSDCCCLSALECFRANMQVHLNVTGRKLHKLLRSLKNPLTLSGLDSCKSGNDTLTCHDCDSHPKVNVQEFFNRLESLIQRAISRLVMD</sequence>
<dbReference type="EMBL" id="VEVO01000007">
    <property type="protein sequence ID" value="KAF0039984.1"/>
    <property type="molecule type" value="Genomic_DNA"/>
</dbReference>
<organism evidence="1 2">
    <name type="scientific">Scophthalmus maximus</name>
    <name type="common">Turbot</name>
    <name type="synonym">Psetta maxima</name>
    <dbReference type="NCBI Taxonomy" id="52904"/>
    <lineage>
        <taxon>Eukaryota</taxon>
        <taxon>Metazoa</taxon>
        <taxon>Chordata</taxon>
        <taxon>Craniata</taxon>
        <taxon>Vertebrata</taxon>
        <taxon>Euteleostomi</taxon>
        <taxon>Actinopterygii</taxon>
        <taxon>Neopterygii</taxon>
        <taxon>Teleostei</taxon>
        <taxon>Neoteleostei</taxon>
        <taxon>Acanthomorphata</taxon>
        <taxon>Carangaria</taxon>
        <taxon>Pleuronectiformes</taxon>
        <taxon>Pleuronectoidei</taxon>
        <taxon>Scophthalmidae</taxon>
        <taxon>Scophthalmus</taxon>
    </lineage>
</organism>